<dbReference type="CDD" id="cd02440">
    <property type="entry name" value="AdoMet_MTases"/>
    <property type="match status" value="1"/>
</dbReference>
<accession>A0AAD7UHV6</accession>
<gene>
    <name evidence="8" type="ORF">CTAYLR_007350</name>
</gene>
<sequence length="236" mass="25327">MILTTAVLSFCGVADALSAAQACRAFSGAVEAWALWSRDRLSQLRGALLDEGKAVPRRRGPSKISTMKDRPSLCNFVTGELSLRSLARVLAVARLASGQVFADLGCGAGRQLLGAALLVPGLRKVVGYELLDGYLEVARRTLQEEKLGDAKAELRHADFTADGTEWPSEADVVLAVATCFDDNQMARLQAQTTSLRPGAMLVSIDKPIPTLRLVAKARVEGDWGPATAFVHEQQHT</sequence>
<evidence type="ECO:0000256" key="1">
    <source>
        <dbReference type="ARBA" id="ARBA00012190"/>
    </source>
</evidence>
<dbReference type="InterPro" id="IPR025789">
    <property type="entry name" value="DOT1_dom"/>
</dbReference>
<keyword evidence="9" id="KW-1185">Reference proteome</keyword>
<dbReference type="AlphaFoldDB" id="A0AAD7UHV6"/>
<comment type="catalytic activity">
    <reaction evidence="5">
        <text>L-lysyl(79)-[histone H3] + 3 S-adenosyl-L-methionine = N(6),N(6),N(6)-trimethyl-L-lysyl(79)-[histone H3] + 3 S-adenosyl-L-homocysteine + 3 H(+)</text>
        <dbReference type="Rhea" id="RHEA:60328"/>
        <dbReference type="Rhea" id="RHEA-COMP:15549"/>
        <dbReference type="Rhea" id="RHEA-COMP:15552"/>
        <dbReference type="ChEBI" id="CHEBI:15378"/>
        <dbReference type="ChEBI" id="CHEBI:29969"/>
        <dbReference type="ChEBI" id="CHEBI:57856"/>
        <dbReference type="ChEBI" id="CHEBI:59789"/>
        <dbReference type="ChEBI" id="CHEBI:61961"/>
        <dbReference type="EC" id="2.1.1.360"/>
    </reaction>
</comment>
<dbReference type="InterPro" id="IPR030445">
    <property type="entry name" value="H3-K79_meTrfase"/>
</dbReference>
<dbReference type="Gene3D" id="3.40.50.150">
    <property type="entry name" value="Vaccinia Virus protein VP39"/>
    <property type="match status" value="1"/>
</dbReference>
<evidence type="ECO:0000256" key="6">
    <source>
        <dbReference type="SAM" id="SignalP"/>
    </source>
</evidence>
<evidence type="ECO:0000313" key="8">
    <source>
        <dbReference type="EMBL" id="KAJ8607188.1"/>
    </source>
</evidence>
<dbReference type="GO" id="GO:0051726">
    <property type="term" value="P:regulation of cell cycle"/>
    <property type="evidence" value="ECO:0007669"/>
    <property type="project" value="InterPro"/>
</dbReference>
<dbReference type="EMBL" id="JAQMWT010000230">
    <property type="protein sequence ID" value="KAJ8607188.1"/>
    <property type="molecule type" value="Genomic_DNA"/>
</dbReference>
<feature type="domain" description="DOT1" evidence="7">
    <location>
        <begin position="70"/>
        <end position="206"/>
    </location>
</feature>
<feature type="signal peptide" evidence="6">
    <location>
        <begin position="1"/>
        <end position="16"/>
    </location>
</feature>
<evidence type="ECO:0000313" key="9">
    <source>
        <dbReference type="Proteomes" id="UP001230188"/>
    </source>
</evidence>
<organism evidence="8 9">
    <name type="scientific">Chrysophaeum taylorii</name>
    <dbReference type="NCBI Taxonomy" id="2483200"/>
    <lineage>
        <taxon>Eukaryota</taxon>
        <taxon>Sar</taxon>
        <taxon>Stramenopiles</taxon>
        <taxon>Ochrophyta</taxon>
        <taxon>Pelagophyceae</taxon>
        <taxon>Pelagomonadales</taxon>
        <taxon>Pelagomonadaceae</taxon>
        <taxon>Chrysophaeum</taxon>
    </lineage>
</organism>
<keyword evidence="3" id="KW-0156">Chromatin regulator</keyword>
<keyword evidence="6" id="KW-0732">Signal</keyword>
<feature type="chain" id="PRO_5042053824" description="Histone-lysine N-methyltransferase, H3 lysine-79 specific" evidence="6">
    <location>
        <begin position="17"/>
        <end position="236"/>
    </location>
</feature>
<dbReference type="SUPFAM" id="SSF53335">
    <property type="entry name" value="S-adenosyl-L-methionine-dependent methyltransferases"/>
    <property type="match status" value="1"/>
</dbReference>
<dbReference type="Pfam" id="PF08123">
    <property type="entry name" value="DOT1"/>
    <property type="match status" value="1"/>
</dbReference>
<dbReference type="InterPro" id="IPR029063">
    <property type="entry name" value="SAM-dependent_MTases_sf"/>
</dbReference>
<comment type="caution">
    <text evidence="8">The sequence shown here is derived from an EMBL/GenBank/DDBJ whole genome shotgun (WGS) entry which is preliminary data.</text>
</comment>
<reference evidence="8" key="1">
    <citation type="submission" date="2023-01" db="EMBL/GenBank/DDBJ databases">
        <title>Metagenome sequencing of chrysophaentin producing Chrysophaeum taylorii.</title>
        <authorList>
            <person name="Davison J."/>
            <person name="Bewley C."/>
        </authorList>
    </citation>
    <scope>NUCLEOTIDE SEQUENCE</scope>
    <source>
        <strain evidence="8">NIES-1699</strain>
    </source>
</reference>
<dbReference type="PANTHER" id="PTHR21451:SF19">
    <property type="entry name" value="ACTIVATED IN BLOCKED UNFOLDED PROTEIN RESPONSE"/>
    <property type="match status" value="1"/>
</dbReference>
<name>A0AAD7UHV6_9STRA</name>
<evidence type="ECO:0000256" key="3">
    <source>
        <dbReference type="ARBA" id="ARBA00022853"/>
    </source>
</evidence>
<evidence type="ECO:0000256" key="5">
    <source>
        <dbReference type="ARBA" id="ARBA00047770"/>
    </source>
</evidence>
<proteinExistence type="predicted"/>
<evidence type="ECO:0000256" key="4">
    <source>
        <dbReference type="ARBA" id="ARBA00029821"/>
    </source>
</evidence>
<dbReference type="Proteomes" id="UP001230188">
    <property type="component" value="Unassembled WGS sequence"/>
</dbReference>
<dbReference type="GO" id="GO:0140956">
    <property type="term" value="F:histone H3K79 trimethyltransferase activity"/>
    <property type="evidence" value="ECO:0007669"/>
    <property type="project" value="UniProtKB-EC"/>
</dbReference>
<dbReference type="EC" id="2.1.1.360" evidence="1"/>
<protein>
    <recommendedName>
        <fullName evidence="2">Histone-lysine N-methyltransferase, H3 lysine-79 specific</fullName>
        <ecNumber evidence="1">2.1.1.360</ecNumber>
    </recommendedName>
    <alternativeName>
        <fullName evidence="4">Histone H3-K79 methyltransferase</fullName>
    </alternativeName>
</protein>
<evidence type="ECO:0000259" key="7">
    <source>
        <dbReference type="Pfam" id="PF08123"/>
    </source>
</evidence>
<evidence type="ECO:0000256" key="2">
    <source>
        <dbReference type="ARBA" id="ARBA00020987"/>
    </source>
</evidence>
<dbReference type="PANTHER" id="PTHR21451">
    <property type="entry name" value="HISTONE H3 METHYLTRANSFERASE"/>
    <property type="match status" value="1"/>
</dbReference>